<dbReference type="PANTHER" id="PTHR43977">
    <property type="entry name" value="STRUCTURAL MAINTENANCE OF CHROMOSOMES PROTEIN 3"/>
    <property type="match status" value="1"/>
</dbReference>
<evidence type="ECO:0000256" key="2">
    <source>
        <dbReference type="ARBA" id="ARBA00005917"/>
    </source>
</evidence>
<dbReference type="GO" id="GO:0005634">
    <property type="term" value="C:nucleus"/>
    <property type="evidence" value="ECO:0007669"/>
    <property type="project" value="UniProtKB-SubCell"/>
</dbReference>
<dbReference type="GeneID" id="28721603"/>
<comment type="subcellular location">
    <subcellularLocation>
        <location evidence="1 8">Nucleus</location>
    </subcellularLocation>
</comment>
<evidence type="ECO:0000256" key="5">
    <source>
        <dbReference type="ARBA" id="ARBA00023054"/>
    </source>
</evidence>
<dbReference type="InterPro" id="IPR036277">
    <property type="entry name" value="SMC_hinge_sf"/>
</dbReference>
<dbReference type="InterPro" id="IPR041741">
    <property type="entry name" value="SMC3_ABC_euk"/>
</dbReference>
<dbReference type="InterPro" id="IPR024704">
    <property type="entry name" value="SMC"/>
</dbReference>
<accession>A0A120K1F2</accession>
<evidence type="ECO:0000256" key="6">
    <source>
        <dbReference type="ARBA" id="ARBA00023242"/>
    </source>
</evidence>
<evidence type="ECO:0000256" key="9">
    <source>
        <dbReference type="SAM" id="Coils"/>
    </source>
</evidence>
<dbReference type="SUPFAM" id="SSF52540">
    <property type="entry name" value="P-loop containing nucleoside triphosphate hydrolases"/>
    <property type="match status" value="1"/>
</dbReference>
<feature type="coiled-coil region" evidence="9">
    <location>
        <begin position="684"/>
        <end position="749"/>
    </location>
</feature>
<dbReference type="Gene3D" id="1.20.1060.20">
    <property type="match status" value="1"/>
</dbReference>
<dbReference type="InterPro" id="IPR010935">
    <property type="entry name" value="SMC_hinge"/>
</dbReference>
<keyword evidence="6 8" id="KW-0539">Nucleus</keyword>
<dbReference type="GO" id="GO:0051301">
    <property type="term" value="P:cell division"/>
    <property type="evidence" value="ECO:0007669"/>
    <property type="project" value="UniProtKB-KW"/>
</dbReference>
<dbReference type="Gene3D" id="3.30.70.1620">
    <property type="match status" value="1"/>
</dbReference>
<proteinExistence type="inferred from homology"/>
<dbReference type="GO" id="GO:0007059">
    <property type="term" value="P:chromosome segregation"/>
    <property type="evidence" value="ECO:0007669"/>
    <property type="project" value="UniProtKB-ARBA"/>
</dbReference>
<feature type="coiled-coil region" evidence="9">
    <location>
        <begin position="859"/>
        <end position="949"/>
    </location>
</feature>
<dbReference type="Gene3D" id="3.40.50.300">
    <property type="entry name" value="P-loop containing nucleotide triphosphate hydrolases"/>
    <property type="match status" value="2"/>
</dbReference>
<feature type="coiled-coil region" evidence="9">
    <location>
        <begin position="308"/>
        <end position="377"/>
    </location>
</feature>
<comment type="similarity">
    <text evidence="2">Belongs to the SMC family. SMC3 subfamily.</text>
</comment>
<dbReference type="GO" id="GO:0005524">
    <property type="term" value="F:ATP binding"/>
    <property type="evidence" value="ECO:0007669"/>
    <property type="project" value="InterPro"/>
</dbReference>
<dbReference type="SUPFAM" id="SSF75553">
    <property type="entry name" value="Smc hinge domain"/>
    <property type="match status" value="1"/>
</dbReference>
<feature type="coiled-coil region" evidence="9">
    <location>
        <begin position="184"/>
        <end position="250"/>
    </location>
</feature>
<evidence type="ECO:0000256" key="7">
    <source>
        <dbReference type="ARBA" id="ARBA00023306"/>
    </source>
</evidence>
<dbReference type="AlphaFoldDB" id="A0A120K1F2"/>
<dbReference type="GO" id="GO:0005694">
    <property type="term" value="C:chromosome"/>
    <property type="evidence" value="ECO:0007669"/>
    <property type="project" value="InterPro"/>
</dbReference>
<dbReference type="Proteomes" id="UP000243052">
    <property type="component" value="Chromosome ii"/>
</dbReference>
<organism evidence="12 13">
    <name type="scientific">Eremothecium sinecaudum</name>
    <dbReference type="NCBI Taxonomy" id="45286"/>
    <lineage>
        <taxon>Eukaryota</taxon>
        <taxon>Fungi</taxon>
        <taxon>Dikarya</taxon>
        <taxon>Ascomycota</taxon>
        <taxon>Saccharomycotina</taxon>
        <taxon>Saccharomycetes</taxon>
        <taxon>Saccharomycetales</taxon>
        <taxon>Saccharomycetaceae</taxon>
        <taxon>Eremothecium</taxon>
    </lineage>
</organism>
<evidence type="ECO:0000256" key="4">
    <source>
        <dbReference type="ARBA" id="ARBA00022776"/>
    </source>
</evidence>
<evidence type="ECO:0000256" key="10">
    <source>
        <dbReference type="SAM" id="MobiDB-lite"/>
    </source>
</evidence>
<feature type="coiled-coil region" evidence="9">
    <location>
        <begin position="1011"/>
        <end position="1038"/>
    </location>
</feature>
<dbReference type="GO" id="GO:0016887">
    <property type="term" value="F:ATP hydrolysis activity"/>
    <property type="evidence" value="ECO:0007669"/>
    <property type="project" value="InterPro"/>
</dbReference>
<keyword evidence="4" id="KW-0498">Mitosis</keyword>
<feature type="compositionally biased region" description="Polar residues" evidence="10">
    <location>
        <begin position="1092"/>
        <end position="1101"/>
    </location>
</feature>
<dbReference type="SMART" id="SM00968">
    <property type="entry name" value="SMC_hinge"/>
    <property type="match status" value="1"/>
</dbReference>
<dbReference type="GO" id="GO:0051276">
    <property type="term" value="P:chromosome organization"/>
    <property type="evidence" value="ECO:0007669"/>
    <property type="project" value="InterPro"/>
</dbReference>
<keyword evidence="7" id="KW-0131">Cell cycle</keyword>
<reference evidence="12 13" key="1">
    <citation type="submission" date="2016-01" db="EMBL/GenBank/DDBJ databases">
        <title>Genome sequence of the yeast Holleya sinecauda.</title>
        <authorList>
            <person name="Dietrich F.S."/>
        </authorList>
    </citation>
    <scope>NUCLEOTIDE SEQUENCE [LARGE SCALE GENOMIC DNA]</scope>
    <source>
        <strain evidence="12 13">ATCC 58844</strain>
    </source>
</reference>
<feature type="domain" description="SMC hinge" evidence="11">
    <location>
        <begin position="532"/>
        <end position="647"/>
    </location>
</feature>
<evidence type="ECO:0000313" key="12">
    <source>
        <dbReference type="EMBL" id="AMD19320.1"/>
    </source>
</evidence>
<keyword evidence="13" id="KW-1185">Reference proteome</keyword>
<dbReference type="InterPro" id="IPR027417">
    <property type="entry name" value="P-loop_NTPase"/>
</dbReference>
<dbReference type="STRING" id="45286.A0A120K1F2"/>
<dbReference type="Pfam" id="PF02463">
    <property type="entry name" value="SMC_N"/>
    <property type="match status" value="1"/>
</dbReference>
<dbReference type="PIRSF" id="PIRSF005719">
    <property type="entry name" value="SMC"/>
    <property type="match status" value="1"/>
</dbReference>
<dbReference type="FunFam" id="3.40.50.300:FF:000370">
    <property type="entry name" value="Structural maintenance of chromosomes 3"/>
    <property type="match status" value="1"/>
</dbReference>
<gene>
    <name evidence="12" type="ORF">AW171_hschr21147</name>
</gene>
<dbReference type="CDD" id="cd03272">
    <property type="entry name" value="ABC_SMC3_euk"/>
    <property type="match status" value="1"/>
</dbReference>
<evidence type="ECO:0000259" key="11">
    <source>
        <dbReference type="SMART" id="SM00968"/>
    </source>
</evidence>
<dbReference type="InterPro" id="IPR003395">
    <property type="entry name" value="RecF/RecN/SMC_N"/>
</dbReference>
<feature type="region of interest" description="Disordered" evidence="10">
    <location>
        <begin position="1061"/>
        <end position="1101"/>
    </location>
</feature>
<keyword evidence="5 9" id="KW-0175">Coiled coil</keyword>
<dbReference type="OrthoDB" id="431497at2759"/>
<keyword evidence="3" id="KW-0132">Cell division</keyword>
<dbReference type="EMBL" id="CP014242">
    <property type="protein sequence ID" value="AMD19320.1"/>
    <property type="molecule type" value="Genomic_DNA"/>
</dbReference>
<name>A0A120K1F2_9SACH</name>
<dbReference type="RefSeq" id="XP_017986316.1">
    <property type="nucleotide sequence ID" value="XM_018130827.1"/>
</dbReference>
<evidence type="ECO:0000256" key="1">
    <source>
        <dbReference type="ARBA" id="ARBA00004123"/>
    </source>
</evidence>
<evidence type="ECO:0000256" key="8">
    <source>
        <dbReference type="PIRNR" id="PIRNR005719"/>
    </source>
</evidence>
<evidence type="ECO:0000313" key="13">
    <source>
        <dbReference type="Proteomes" id="UP000243052"/>
    </source>
</evidence>
<protein>
    <recommendedName>
        <fullName evidence="8">Structural maintenance of chromosomes protein</fullName>
    </recommendedName>
</protein>
<evidence type="ECO:0000256" key="3">
    <source>
        <dbReference type="ARBA" id="ARBA00022618"/>
    </source>
</evidence>
<feature type="coiled-coil region" evidence="9">
    <location>
        <begin position="426"/>
        <end position="476"/>
    </location>
</feature>
<dbReference type="Pfam" id="PF06470">
    <property type="entry name" value="SMC_hinge"/>
    <property type="match status" value="1"/>
</dbReference>
<sequence>MYIKKVIISGFKTYKNKTEIDNFSPHHNVVIGFNGSGKSNFFAAIRFVLSDDYTNLKREERRSLIYQGTSSVMSGYVEIIFQDFENRTLLGPGAQGRDDIIRIRRTVGLKKDEYMINNKNAGRSDVQRLLESAGFSTSNPYNIVPQGRIVSLTNAEDSERLQLLEEVVGAKSFERKLKDSLQKMVTTEKNREKIKVELQEVEDKLNELDEERRELEKYNGLDRSRKMLQYALHDRELNEVTASIEKLEGDYDNTLVQSEQYIDELDKREALINNLGKNMHEIVSELKMKESTDLQQEREAGRDVAKALADVLVRYEELQSQRAAITEQSETTKDTLKKLRLQITSKEEQLKKVLPRFDELTNSEMELKSRLRTMQQRQRDMISKRGNYAKFKTKEERDYWISKEIATLEVEKEALNTSQTAFSQEREQLQSELAVVDQQIEELNDSICGPGITAELADLQKQIMDLKKEHLSKIDERKQLWRAEQKAQSISEALVEDVKRAESGLNETMSRDLATGLKNVNEIVKRLNMPEGSVFAPLGELIKVSEKYKVCAEVVGGNSLFHVVVDTEETASLIMQELYNMKGGRVTFMPLNRLEVDNNIQYPSNEEHNCTPLIKKIKYDPKFERAVAHVFRKTIVVKDLVQGSRLAKQFNLNTITLDGDKADNRGLLTGGFRDHFKLRRLDSLKDLKTKKKEQDATRAHLRELKEKVKVVEEEIDQLNNSIKKAVNKKELILSDLESLKLKLEKANGQKYLINETLSQSISKIEKTTIKQRVIEDKIQMYTSELEKPFDNQLTAEEMIELDCISAELPDLQNQLNITTEALNSVINKIDSLKAELESKLIPQERELESLSIDTDEAAIEAMDNEIEALGVQREKLLEQQKKNSEDQAAILQKIEELTKERTETERLLEKANSQQRMLVKKINNYQKGAEKSMIRKQTLTARRDELQQKIRDIGLLPEDSLDKYKHMSSGDLLQKLASVNDELSKMTNVNKRALEHFKKFDEKKRDVINRAKELDESKTSIENLIEKLKRQKVDAVENTFKKVSESFTQLFEKMVPRGTGKLVIHRRNETSPETQGRRQRKRKNNEVDESAPATQDNGNSIYSGVSIEVSFNSKSDEQLRVEQLSGGQKTVCAIALILAIQMVDPAPFYLFDEIDAALDKQYRTAVAATIKELSTEAQFICTTFRSDMIAVADRFYRVKFENKISTVVEISQENALNFVNGREKGEQTAH</sequence>